<feature type="compositionally biased region" description="Acidic residues" evidence="1">
    <location>
        <begin position="1"/>
        <end position="12"/>
    </location>
</feature>
<dbReference type="EMBL" id="SRLO01000481">
    <property type="protein sequence ID" value="TNN54535.1"/>
    <property type="molecule type" value="Genomic_DNA"/>
</dbReference>
<name>A0A4Z2GMU7_9TELE</name>
<evidence type="ECO:0000256" key="1">
    <source>
        <dbReference type="SAM" id="MobiDB-lite"/>
    </source>
</evidence>
<feature type="region of interest" description="Disordered" evidence="1">
    <location>
        <begin position="1"/>
        <end position="42"/>
    </location>
</feature>
<feature type="compositionally biased region" description="Basic and acidic residues" evidence="1">
    <location>
        <begin position="31"/>
        <end position="42"/>
    </location>
</feature>
<feature type="region of interest" description="Disordered" evidence="1">
    <location>
        <begin position="111"/>
        <end position="133"/>
    </location>
</feature>
<organism evidence="2 3">
    <name type="scientific">Liparis tanakae</name>
    <name type="common">Tanaka's snailfish</name>
    <dbReference type="NCBI Taxonomy" id="230148"/>
    <lineage>
        <taxon>Eukaryota</taxon>
        <taxon>Metazoa</taxon>
        <taxon>Chordata</taxon>
        <taxon>Craniata</taxon>
        <taxon>Vertebrata</taxon>
        <taxon>Euteleostomi</taxon>
        <taxon>Actinopterygii</taxon>
        <taxon>Neopterygii</taxon>
        <taxon>Teleostei</taxon>
        <taxon>Neoteleostei</taxon>
        <taxon>Acanthomorphata</taxon>
        <taxon>Eupercaria</taxon>
        <taxon>Perciformes</taxon>
        <taxon>Cottioidei</taxon>
        <taxon>Cottales</taxon>
        <taxon>Liparidae</taxon>
        <taxon>Liparis</taxon>
    </lineage>
</organism>
<dbReference type="AlphaFoldDB" id="A0A4Z2GMU7"/>
<feature type="compositionally biased region" description="Low complexity" evidence="1">
    <location>
        <begin position="111"/>
        <end position="123"/>
    </location>
</feature>
<proteinExistence type="predicted"/>
<evidence type="ECO:0000313" key="2">
    <source>
        <dbReference type="EMBL" id="TNN54535.1"/>
    </source>
</evidence>
<sequence>MRQGADDPELREEGDATGSLELRGRTSQMRADPRERDLRGVRLEDHQVPLQLLERQAALLVETSGGDKGMYTFSVEYITRMKVEKDIRVSCLSAIPTWRPTALRGLTFMPEPRVSRSPKSRPSLHAYRHSTTL</sequence>
<reference evidence="2 3" key="1">
    <citation type="submission" date="2019-03" db="EMBL/GenBank/DDBJ databases">
        <title>First draft genome of Liparis tanakae, snailfish: a comprehensive survey of snailfish specific genes.</title>
        <authorList>
            <person name="Kim W."/>
            <person name="Song I."/>
            <person name="Jeong J.-H."/>
            <person name="Kim D."/>
            <person name="Kim S."/>
            <person name="Ryu S."/>
            <person name="Song J.Y."/>
            <person name="Lee S.K."/>
        </authorList>
    </citation>
    <scope>NUCLEOTIDE SEQUENCE [LARGE SCALE GENOMIC DNA]</scope>
    <source>
        <tissue evidence="2">Muscle</tissue>
    </source>
</reference>
<gene>
    <name evidence="2" type="ORF">EYF80_035238</name>
</gene>
<evidence type="ECO:0000313" key="3">
    <source>
        <dbReference type="Proteomes" id="UP000314294"/>
    </source>
</evidence>
<accession>A0A4Z2GMU7</accession>
<dbReference type="Proteomes" id="UP000314294">
    <property type="component" value="Unassembled WGS sequence"/>
</dbReference>
<comment type="caution">
    <text evidence="2">The sequence shown here is derived from an EMBL/GenBank/DDBJ whole genome shotgun (WGS) entry which is preliminary data.</text>
</comment>
<keyword evidence="3" id="KW-1185">Reference proteome</keyword>
<protein>
    <submittedName>
        <fullName evidence="2">Uncharacterized protein</fullName>
    </submittedName>
</protein>